<dbReference type="InterPro" id="IPR018525">
    <property type="entry name" value="MCM_CS"/>
</dbReference>
<dbReference type="Pfam" id="PF21128">
    <property type="entry name" value="WHD_MCM4"/>
    <property type="match status" value="1"/>
</dbReference>
<dbReference type="EC" id="3.6.4.12" evidence="11"/>
<dbReference type="InterPro" id="IPR012340">
    <property type="entry name" value="NA-bd_OB-fold"/>
</dbReference>
<evidence type="ECO:0000256" key="7">
    <source>
        <dbReference type="ARBA" id="ARBA00022840"/>
    </source>
</evidence>
<proteinExistence type="inferred from homology"/>
<dbReference type="InterPro" id="IPR027925">
    <property type="entry name" value="MCM_N"/>
</dbReference>
<feature type="compositionally biased region" description="Low complexity" evidence="12">
    <location>
        <begin position="114"/>
        <end position="128"/>
    </location>
</feature>
<comment type="function">
    <text evidence="11">Acts as component of the MCM2-7 complex (MCM complex) which is the replicative helicase essential for 'once per cell cycle' DNA replication initiation and elongation in eukaryotic cells. The active ATPase sites in the MCM2-7 ring are formed through the interaction surfaces of two neighboring subunits such that a critical structure of a conserved arginine finger motif is provided in trans relative to the ATP-binding site of the Walker A box of the adjacent subunit. The six ATPase active sites, however, are likely to contribute differentially to the complex helicase activity.</text>
</comment>
<dbReference type="InterPro" id="IPR036388">
    <property type="entry name" value="WH-like_DNA-bd_sf"/>
</dbReference>
<dbReference type="PRINTS" id="PR01660">
    <property type="entry name" value="MCMPROTEIN4"/>
</dbReference>
<protein>
    <recommendedName>
        <fullName evidence="11">DNA replication licensing factor MCM4</fullName>
        <ecNumber evidence="11">3.6.4.12</ecNumber>
    </recommendedName>
</protein>
<dbReference type="PROSITE" id="PS50051">
    <property type="entry name" value="MCM_2"/>
    <property type="match status" value="1"/>
</dbReference>
<dbReference type="PANTHER" id="PTHR11630">
    <property type="entry name" value="DNA REPLICATION LICENSING FACTOR MCM FAMILY MEMBER"/>
    <property type="match status" value="1"/>
</dbReference>
<dbReference type="PROSITE" id="PS00847">
    <property type="entry name" value="MCM_1"/>
    <property type="match status" value="1"/>
</dbReference>
<dbReference type="Gene3D" id="3.40.50.300">
    <property type="entry name" value="P-loop containing nucleotide triphosphate hydrolases"/>
    <property type="match status" value="1"/>
</dbReference>
<dbReference type="CDD" id="cd17755">
    <property type="entry name" value="MCM4"/>
    <property type="match status" value="1"/>
</dbReference>
<evidence type="ECO:0000256" key="5">
    <source>
        <dbReference type="ARBA" id="ARBA00022801"/>
    </source>
</evidence>
<keyword evidence="15" id="KW-1185">Reference proteome</keyword>
<evidence type="ECO:0000256" key="10">
    <source>
        <dbReference type="RuleBase" id="RU004070"/>
    </source>
</evidence>
<evidence type="ECO:0000256" key="11">
    <source>
        <dbReference type="RuleBase" id="RU368062"/>
    </source>
</evidence>
<dbReference type="InterPro" id="IPR033762">
    <property type="entry name" value="MCM_OB"/>
</dbReference>
<dbReference type="InterPro" id="IPR027417">
    <property type="entry name" value="P-loop_NTPase"/>
</dbReference>
<dbReference type="SUPFAM" id="SSF52540">
    <property type="entry name" value="P-loop containing nucleoside triphosphate hydrolases"/>
    <property type="match status" value="1"/>
</dbReference>
<sequence>MADNRSSVSSSVSGRSLRSNARASPQASVNNGSVAGSTVSSRRGVNGTPVRAAGKGSQPGSVNGSNVGSIDVGSVVGSTVSSRPGVNGTPRTPRQRPRGEMGSQFDLQSPLNYGTPSSLSTPRTSRLGLGIGTPQRARSDISNDRVIREINVPSQDEGPNLVIWGTNVSASQFKKKFEEFIKVYKEPNADEDEAMGDYETDQPFYVQKIDEIEMLLEPFLNLNSSHLQQFDADIYLQLVHYPQEVIPIMDQVVNSIFYAKYPNSALPHQIEVRPFNADKTKSMRYLNPEDIDQLITISGMVIRTSNIMPEMKSGFFKCTVCEYGAQAEIDRGKILEPVLCPNCNTNHSFTLVHNRSSFTDKQIIRLQEDLEDTPVGETPYMAALIAHQELVNLVQPGDRIKVTGIYRAAPLRVNPRMRTVRAVYKTHVDVIHYRKVDNKRLREERDGKGFSLTQERIEFIQKLSKKEDIYERLARAIAPSIYEHEDVKKGILLQLFGGTKKEFTNTGRGRFRAEVNILLCGDPGTSKSQLLKYIYDLVPRSQYTSGRGSSAVGLTAYVTKDPETRQLVLQTGALVLADNGVCCIDEFDKMNESTRSILHEVMEQQTLSIAKAGIICQLNARTSVLAAANPVESQWNSRKTIVENVNLPHTLLSRFDLIFLLVDPQNDAYDRRLARHMISLYFRAPDVSETDDLEMNVLRDYITYAKEMVNPRLTDEASQRLIQVYVDMRKAGAGRGQITAYPRQLESLIRLSEAHAKVRLSELVEVADVEEAWRLHREAVKQSATDPHTGKIDVSILTTGKSSTSRKRQAELASTLRRLLNAKGRVQTLNYQKILGELRENSSWQITKEMFEDVLNDLTDEGMITVTGKTTIRLCHV</sequence>
<dbReference type="SUPFAM" id="SSF50249">
    <property type="entry name" value="Nucleic acid-binding proteins"/>
    <property type="match status" value="1"/>
</dbReference>
<dbReference type="Pfam" id="PF17855">
    <property type="entry name" value="MCM_lid"/>
    <property type="match status" value="1"/>
</dbReference>
<evidence type="ECO:0000256" key="1">
    <source>
        <dbReference type="ARBA" id="ARBA00004123"/>
    </source>
</evidence>
<keyword evidence="6 11" id="KW-0347">Helicase</keyword>
<keyword evidence="9 11" id="KW-0539">Nucleus</keyword>
<dbReference type="InterPro" id="IPR041562">
    <property type="entry name" value="MCM_lid"/>
</dbReference>
<comment type="subunit">
    <text evidence="11">Component of the MCM2-7 complex.</text>
</comment>
<name>A0ABP1QFN7_9HEXA</name>
<dbReference type="InterPro" id="IPR001208">
    <property type="entry name" value="MCM_dom"/>
</dbReference>
<feature type="compositionally biased region" description="Polar residues" evidence="12">
    <location>
        <begin position="21"/>
        <end position="43"/>
    </location>
</feature>
<evidence type="ECO:0000313" key="14">
    <source>
        <dbReference type="EMBL" id="CAL8096884.1"/>
    </source>
</evidence>
<dbReference type="PANTHER" id="PTHR11630:SF66">
    <property type="entry name" value="DNA REPLICATION LICENSING FACTOR MCM4"/>
    <property type="match status" value="1"/>
</dbReference>
<evidence type="ECO:0000256" key="12">
    <source>
        <dbReference type="SAM" id="MobiDB-lite"/>
    </source>
</evidence>
<dbReference type="Pfam" id="PF17207">
    <property type="entry name" value="MCM_OB"/>
    <property type="match status" value="1"/>
</dbReference>
<dbReference type="EMBL" id="CAXLJM020000028">
    <property type="protein sequence ID" value="CAL8096884.1"/>
    <property type="molecule type" value="Genomic_DNA"/>
</dbReference>
<reference evidence="14 15" key="1">
    <citation type="submission" date="2024-08" db="EMBL/GenBank/DDBJ databases">
        <authorList>
            <person name="Cucini C."/>
            <person name="Frati F."/>
        </authorList>
    </citation>
    <scope>NUCLEOTIDE SEQUENCE [LARGE SCALE GENOMIC DNA]</scope>
</reference>
<dbReference type="Gene3D" id="1.10.10.10">
    <property type="entry name" value="Winged helix-like DNA-binding domain superfamily/Winged helix DNA-binding domain"/>
    <property type="match status" value="1"/>
</dbReference>
<evidence type="ECO:0000256" key="6">
    <source>
        <dbReference type="ARBA" id="ARBA00022806"/>
    </source>
</evidence>
<comment type="subcellular location">
    <subcellularLocation>
        <location evidence="1">Nucleus</location>
    </subcellularLocation>
</comment>
<gene>
    <name evidence="14" type="ORF">ODALV1_LOCUS9479</name>
</gene>
<evidence type="ECO:0000256" key="3">
    <source>
        <dbReference type="ARBA" id="ARBA00022705"/>
    </source>
</evidence>
<keyword evidence="8 10" id="KW-0238">DNA-binding</keyword>
<dbReference type="SMART" id="SM00350">
    <property type="entry name" value="MCM"/>
    <property type="match status" value="1"/>
</dbReference>
<dbReference type="InterPro" id="IPR008047">
    <property type="entry name" value="MCM_4"/>
</dbReference>
<keyword evidence="4 10" id="KW-0547">Nucleotide-binding</keyword>
<evidence type="ECO:0000256" key="4">
    <source>
        <dbReference type="ARBA" id="ARBA00022741"/>
    </source>
</evidence>
<organism evidence="14 15">
    <name type="scientific">Orchesella dallaii</name>
    <dbReference type="NCBI Taxonomy" id="48710"/>
    <lineage>
        <taxon>Eukaryota</taxon>
        <taxon>Metazoa</taxon>
        <taxon>Ecdysozoa</taxon>
        <taxon>Arthropoda</taxon>
        <taxon>Hexapoda</taxon>
        <taxon>Collembola</taxon>
        <taxon>Entomobryomorpha</taxon>
        <taxon>Entomobryoidea</taxon>
        <taxon>Orchesellidae</taxon>
        <taxon>Orchesellinae</taxon>
        <taxon>Orchesella</taxon>
    </lineage>
</organism>
<dbReference type="Pfam" id="PF14551">
    <property type="entry name" value="MCM_N"/>
    <property type="match status" value="1"/>
</dbReference>
<keyword evidence="3 11" id="KW-0235">DNA replication</keyword>
<evidence type="ECO:0000256" key="9">
    <source>
        <dbReference type="ARBA" id="ARBA00023242"/>
    </source>
</evidence>
<dbReference type="PRINTS" id="PR01657">
    <property type="entry name" value="MCMFAMILY"/>
</dbReference>
<dbReference type="Proteomes" id="UP001642540">
    <property type="component" value="Unassembled WGS sequence"/>
</dbReference>
<evidence type="ECO:0000256" key="2">
    <source>
        <dbReference type="ARBA" id="ARBA00008010"/>
    </source>
</evidence>
<dbReference type="Gene3D" id="2.20.28.10">
    <property type="match status" value="1"/>
</dbReference>
<dbReference type="Gene3D" id="3.30.1640.10">
    <property type="entry name" value="mini-chromosome maintenance (MCM) complex, chain A, domain 1"/>
    <property type="match status" value="1"/>
</dbReference>
<dbReference type="InterPro" id="IPR003593">
    <property type="entry name" value="AAA+_ATPase"/>
</dbReference>
<dbReference type="SMART" id="SM00382">
    <property type="entry name" value="AAA"/>
    <property type="match status" value="1"/>
</dbReference>
<comment type="similarity">
    <text evidence="2 10">Belongs to the MCM family.</text>
</comment>
<keyword evidence="5 11" id="KW-0378">Hydrolase</keyword>
<comment type="catalytic activity">
    <reaction evidence="11">
        <text>ATP + H2O = ADP + phosphate + H(+)</text>
        <dbReference type="Rhea" id="RHEA:13065"/>
        <dbReference type="ChEBI" id="CHEBI:15377"/>
        <dbReference type="ChEBI" id="CHEBI:15378"/>
        <dbReference type="ChEBI" id="CHEBI:30616"/>
        <dbReference type="ChEBI" id="CHEBI:43474"/>
        <dbReference type="ChEBI" id="CHEBI:456216"/>
        <dbReference type="EC" id="3.6.4.12"/>
    </reaction>
</comment>
<feature type="region of interest" description="Disordered" evidence="12">
    <location>
        <begin position="1"/>
        <end position="137"/>
    </location>
</feature>
<keyword evidence="7 10" id="KW-0067">ATP-binding</keyword>
<feature type="compositionally biased region" description="Low complexity" evidence="12">
    <location>
        <begin position="1"/>
        <end position="19"/>
    </location>
</feature>
<accession>A0ABP1QFN7</accession>
<dbReference type="InterPro" id="IPR031327">
    <property type="entry name" value="MCM"/>
</dbReference>
<feature type="domain" description="MCM C-terminal AAA(+) ATPase" evidence="13">
    <location>
        <begin position="469"/>
        <end position="677"/>
    </location>
</feature>
<evidence type="ECO:0000256" key="8">
    <source>
        <dbReference type="ARBA" id="ARBA00023125"/>
    </source>
</evidence>
<feature type="compositionally biased region" description="Low complexity" evidence="12">
    <location>
        <begin position="56"/>
        <end position="92"/>
    </location>
</feature>
<dbReference type="Gene3D" id="2.40.50.140">
    <property type="entry name" value="Nucleic acid-binding proteins"/>
    <property type="match status" value="1"/>
</dbReference>
<dbReference type="Pfam" id="PF00493">
    <property type="entry name" value="MCM"/>
    <property type="match status" value="1"/>
</dbReference>
<comment type="caution">
    <text evidence="14">The sequence shown here is derived from an EMBL/GenBank/DDBJ whole genome shotgun (WGS) entry which is preliminary data.</text>
</comment>
<evidence type="ECO:0000313" key="15">
    <source>
        <dbReference type="Proteomes" id="UP001642540"/>
    </source>
</evidence>
<evidence type="ECO:0000259" key="13">
    <source>
        <dbReference type="PROSITE" id="PS50051"/>
    </source>
</evidence>